<dbReference type="AlphaFoldDB" id="A0A9D3AYA9"/>
<evidence type="ECO:0000313" key="2">
    <source>
        <dbReference type="EMBL" id="KAF1084599.1"/>
    </source>
</evidence>
<evidence type="ECO:0000259" key="1">
    <source>
        <dbReference type="Pfam" id="PF26341"/>
    </source>
</evidence>
<keyword evidence="3" id="KW-1185">Reference proteome</keyword>
<comment type="caution">
    <text evidence="2">The sequence shown here is derived from an EMBL/GenBank/DDBJ whole genome shotgun (WGS) entry which is preliminary data.</text>
</comment>
<name>A0A9D3AYA9_9FIRM</name>
<protein>
    <submittedName>
        <fullName evidence="2">tRNA 2-selenouridine synthase</fullName>
    </submittedName>
</protein>
<feature type="domain" description="tRNA 2-selenouridine synthase AAA" evidence="1">
    <location>
        <begin position="26"/>
        <end position="57"/>
    </location>
</feature>
<dbReference type="Proteomes" id="UP000798488">
    <property type="component" value="Unassembled WGS sequence"/>
</dbReference>
<evidence type="ECO:0000313" key="3">
    <source>
        <dbReference type="Proteomes" id="UP000798488"/>
    </source>
</evidence>
<reference evidence="2" key="1">
    <citation type="submission" date="2016-02" db="EMBL/GenBank/DDBJ databases">
        <title>Draft Genome Sequence of Sporotomaculum syntrophicum Strain FB, a Syntrophic Benzoate Degrader.</title>
        <authorList>
            <person name="Nobu M.K."/>
            <person name="Narihiro T."/>
            <person name="Qiu Y.-L."/>
            <person name="Ohashi A."/>
            <person name="Liu W.-T."/>
            <person name="Yuji S."/>
        </authorList>
    </citation>
    <scope>NUCLEOTIDE SEQUENCE</scope>
    <source>
        <strain evidence="2">FB</strain>
    </source>
</reference>
<dbReference type="RefSeq" id="WP_161822664.1">
    <property type="nucleotide sequence ID" value="NZ_LSRS01000005.1"/>
</dbReference>
<gene>
    <name evidence="2" type="ORF">SPSYN_02377</name>
</gene>
<dbReference type="InterPro" id="IPR058840">
    <property type="entry name" value="AAA_SelU"/>
</dbReference>
<dbReference type="OrthoDB" id="9808735at2"/>
<dbReference type="Pfam" id="PF26341">
    <property type="entry name" value="AAA_SelU"/>
    <property type="match status" value="1"/>
</dbReference>
<sequence length="72" mass="7876">MSGGGARFNRGRQNDLLIALKDMVYPVLDLEGLAKHRGSVFGKIGQPPSPGQKMFSHISRGIYKKLSNTGYI</sequence>
<dbReference type="EMBL" id="LSRS01000005">
    <property type="protein sequence ID" value="KAF1084599.1"/>
    <property type="molecule type" value="Genomic_DNA"/>
</dbReference>
<accession>A0A9D3AYA9</accession>
<proteinExistence type="predicted"/>
<organism evidence="2 3">
    <name type="scientific">Sporotomaculum syntrophicum</name>
    <dbReference type="NCBI Taxonomy" id="182264"/>
    <lineage>
        <taxon>Bacteria</taxon>
        <taxon>Bacillati</taxon>
        <taxon>Bacillota</taxon>
        <taxon>Clostridia</taxon>
        <taxon>Eubacteriales</taxon>
        <taxon>Desulfallaceae</taxon>
        <taxon>Sporotomaculum</taxon>
    </lineage>
</organism>